<dbReference type="InterPro" id="IPR000504">
    <property type="entry name" value="RRM_dom"/>
</dbReference>
<protein>
    <recommendedName>
        <fullName evidence="7">RRM domain-containing protein</fullName>
    </recommendedName>
</protein>
<feature type="region of interest" description="Disordered" evidence="6">
    <location>
        <begin position="706"/>
        <end position="740"/>
    </location>
</feature>
<dbReference type="InterPro" id="IPR051945">
    <property type="entry name" value="RRM_MRD1_RNA_proc_ribogen"/>
</dbReference>
<evidence type="ECO:0000256" key="5">
    <source>
        <dbReference type="PROSITE-ProRule" id="PRU00176"/>
    </source>
</evidence>
<organism evidence="8 9">
    <name type="scientific">Magallana gigas</name>
    <name type="common">Pacific oyster</name>
    <name type="synonym">Crassostrea gigas</name>
    <dbReference type="NCBI Taxonomy" id="29159"/>
    <lineage>
        <taxon>Eukaryota</taxon>
        <taxon>Metazoa</taxon>
        <taxon>Spiralia</taxon>
        <taxon>Lophotrochozoa</taxon>
        <taxon>Mollusca</taxon>
        <taxon>Bivalvia</taxon>
        <taxon>Autobranchia</taxon>
        <taxon>Pteriomorphia</taxon>
        <taxon>Ostreida</taxon>
        <taxon>Ostreoidea</taxon>
        <taxon>Ostreidae</taxon>
        <taxon>Magallana</taxon>
    </lineage>
</organism>
<comment type="subcellular location">
    <subcellularLocation>
        <location evidence="1">Nucleus</location>
    </subcellularLocation>
</comment>
<reference evidence="8" key="1">
    <citation type="submission" date="2022-08" db="UniProtKB">
        <authorList>
            <consortium name="EnsemblMetazoa"/>
        </authorList>
    </citation>
    <scope>IDENTIFICATION</scope>
    <source>
        <strain evidence="8">05x7-T-G4-1.051#20</strain>
    </source>
</reference>
<feature type="compositionally biased region" description="Basic and acidic residues" evidence="6">
    <location>
        <begin position="706"/>
        <end position="727"/>
    </location>
</feature>
<keyword evidence="4" id="KW-0539">Nucleus</keyword>
<dbReference type="PROSITE" id="PS50102">
    <property type="entry name" value="RRM"/>
    <property type="match status" value="4"/>
</dbReference>
<feature type="compositionally biased region" description="Acidic residues" evidence="6">
    <location>
        <begin position="106"/>
        <end position="117"/>
    </location>
</feature>
<feature type="compositionally biased region" description="Acidic residues" evidence="6">
    <location>
        <begin position="373"/>
        <end position="390"/>
    </location>
</feature>
<feature type="compositionally biased region" description="Acidic residues" evidence="6">
    <location>
        <begin position="398"/>
        <end position="425"/>
    </location>
</feature>
<sequence length="841" mass="95691">MAANKPGEHVERKSKTLFVRNLPFSVTNEKFEALFSEVGPVRTCFVVKDKDSQKSKGFGYVTYSMFEDAEAAVSKIMSLDGRRLFVQFANKKKKEKRKPKVKVEENTEEESDEDSDEEKPPQYPRIAEVEAQRTHSQQELKYLRAKTLVIQGWSSDHSQTDVEDVMAKLNVKNIAKIKFPAPDRQPPCALVRFKSIRDTNRALRKIDGKEVKGCTLKACQLSKESAVPVTPSSKPKNTARKARLIIRNLSFKCSEEKLKETFEKFGEVTEVQIPKLKNGKVQGFGIVQFKEVDDASKAMAEMNAKPILNRPVAVDWTIPKDKYEAKMFKTQRDDDLKETDEKEVNGEEKPNKKTSKPENSVSNQKKKIKREESSEESDLEESESEEDSEMEEVKGENSESEEESENEDSDDDDDDDDESSESEDDTTAKKGKRNVHHKNDVGEGRTLFIRNVPFDIDEESLEDEFSEFGKINYVKIVVNPKTGQPKGTAFVQFKTQKEAEKFRSAAEDNDEGIVIDGRRLVVMEALDRQKAQALSGQKEKVKEDKRNLHLVREGMIRPGTQSAIGLSKEDLLKRTKLENAKRAKLKNPNIFVSTTRLSVHNIPTQVTDNQLKTMFLKAADSKAAVITECRIMRDSDGNNKKKLGKSRGFAFVNFSCHQHALNALKNTNSNADLFGENKRLIVEFSLENKAALEAKEKRLERHKARLESLKKAKEKKSPTESTEESKSKKQQKSQGSKIVDKFIGSLPVKEDVKKLPKGLPSHWGPKVRHKPRPAVTTTNKKSKNQPAKRKWEEPKNASGQQVKTTKPKKRKTDSVDDFDRLVNKYKQNMLTKSDKSKWFDR</sequence>
<evidence type="ECO:0000256" key="4">
    <source>
        <dbReference type="ARBA" id="ARBA00023242"/>
    </source>
</evidence>
<feature type="region of interest" description="Disordered" evidence="6">
    <location>
        <begin position="96"/>
        <end position="122"/>
    </location>
</feature>
<dbReference type="GO" id="GO:0005730">
    <property type="term" value="C:nucleolus"/>
    <property type="evidence" value="ECO:0007669"/>
    <property type="project" value="TreeGrafter"/>
</dbReference>
<dbReference type="GO" id="GO:0003729">
    <property type="term" value="F:mRNA binding"/>
    <property type="evidence" value="ECO:0007669"/>
    <property type="project" value="TreeGrafter"/>
</dbReference>
<feature type="domain" description="RRM" evidence="7">
    <location>
        <begin position="595"/>
        <end position="687"/>
    </location>
</feature>
<evidence type="ECO:0000256" key="3">
    <source>
        <dbReference type="ARBA" id="ARBA00022884"/>
    </source>
</evidence>
<dbReference type="InterPro" id="IPR035979">
    <property type="entry name" value="RBD_domain_sf"/>
</dbReference>
<feature type="region of interest" description="Disordered" evidence="6">
    <location>
        <begin position="753"/>
        <end position="821"/>
    </location>
</feature>
<proteinExistence type="predicted"/>
<dbReference type="CDD" id="cd12416">
    <property type="entry name" value="RRM4_RBM28_like"/>
    <property type="match status" value="1"/>
</dbReference>
<dbReference type="SMART" id="SM00361">
    <property type="entry name" value="RRM_1"/>
    <property type="match status" value="4"/>
</dbReference>
<feature type="compositionally biased region" description="Basic and acidic residues" evidence="6">
    <location>
        <begin position="329"/>
        <end position="351"/>
    </location>
</feature>
<dbReference type="CDD" id="cd12414">
    <property type="entry name" value="RRM2_RBM28_like"/>
    <property type="match status" value="1"/>
</dbReference>
<dbReference type="FunFam" id="3.30.70.330:FF:000182">
    <property type="entry name" value="RNA-binding motif protein 28"/>
    <property type="match status" value="1"/>
</dbReference>
<dbReference type="SMART" id="SM00360">
    <property type="entry name" value="RRM"/>
    <property type="match status" value="5"/>
</dbReference>
<dbReference type="SUPFAM" id="SSF54928">
    <property type="entry name" value="RNA-binding domain, RBD"/>
    <property type="match status" value="3"/>
</dbReference>
<evidence type="ECO:0000313" key="8">
    <source>
        <dbReference type="EnsemblMetazoa" id="G18174.1:cds"/>
    </source>
</evidence>
<evidence type="ECO:0000256" key="6">
    <source>
        <dbReference type="SAM" id="MobiDB-lite"/>
    </source>
</evidence>
<dbReference type="PANTHER" id="PTHR48039:SF5">
    <property type="entry name" value="RNA-BINDING PROTEIN 28"/>
    <property type="match status" value="1"/>
</dbReference>
<dbReference type="PANTHER" id="PTHR48039">
    <property type="entry name" value="RNA-BINDING MOTIF PROTEIN 14B"/>
    <property type="match status" value="1"/>
</dbReference>
<dbReference type="Proteomes" id="UP000005408">
    <property type="component" value="Unassembled WGS sequence"/>
</dbReference>
<dbReference type="CDD" id="cd12415">
    <property type="entry name" value="RRM3_RBM28_like"/>
    <property type="match status" value="1"/>
</dbReference>
<keyword evidence="3 5" id="KW-0694">RNA-binding</keyword>
<dbReference type="CDD" id="cd12413">
    <property type="entry name" value="RRM1_RBM28_like"/>
    <property type="match status" value="1"/>
</dbReference>
<evidence type="ECO:0000259" key="7">
    <source>
        <dbReference type="PROSITE" id="PS50102"/>
    </source>
</evidence>
<feature type="domain" description="RRM" evidence="7">
    <location>
        <begin position="242"/>
        <end position="319"/>
    </location>
</feature>
<feature type="domain" description="RRM" evidence="7">
    <location>
        <begin position="445"/>
        <end position="527"/>
    </location>
</feature>
<evidence type="ECO:0000256" key="2">
    <source>
        <dbReference type="ARBA" id="ARBA00022737"/>
    </source>
</evidence>
<dbReference type="CDD" id="cd00590">
    <property type="entry name" value="RRM_SF"/>
    <property type="match status" value="1"/>
</dbReference>
<dbReference type="Pfam" id="PF00076">
    <property type="entry name" value="RRM_1"/>
    <property type="match status" value="5"/>
</dbReference>
<dbReference type="Gene3D" id="3.30.70.330">
    <property type="match status" value="5"/>
</dbReference>
<feature type="region of interest" description="Disordered" evidence="6">
    <location>
        <begin position="329"/>
        <end position="438"/>
    </location>
</feature>
<keyword evidence="2" id="KW-0677">Repeat</keyword>
<dbReference type="AlphaFoldDB" id="A0A8W8JFH4"/>
<feature type="compositionally biased region" description="Basic and acidic residues" evidence="6">
    <location>
        <begin position="812"/>
        <end position="821"/>
    </location>
</feature>
<name>A0A8W8JFH4_MAGGI</name>
<feature type="domain" description="RRM" evidence="7">
    <location>
        <begin position="15"/>
        <end position="91"/>
    </location>
</feature>
<evidence type="ECO:0000256" key="1">
    <source>
        <dbReference type="ARBA" id="ARBA00004123"/>
    </source>
</evidence>
<dbReference type="InterPro" id="IPR003954">
    <property type="entry name" value="RRM_euk-type"/>
</dbReference>
<dbReference type="InterPro" id="IPR012677">
    <property type="entry name" value="Nucleotide-bd_a/b_plait_sf"/>
</dbReference>
<accession>A0A8W8JFH4</accession>
<evidence type="ECO:0000313" key="9">
    <source>
        <dbReference type="Proteomes" id="UP000005408"/>
    </source>
</evidence>
<dbReference type="FunFam" id="3.30.70.330:FF:000340">
    <property type="entry name" value="RNA-binding motif protein 28"/>
    <property type="match status" value="1"/>
</dbReference>
<dbReference type="EnsemblMetazoa" id="G18174.1">
    <property type="protein sequence ID" value="G18174.1:cds"/>
    <property type="gene ID" value="G18174"/>
</dbReference>
<keyword evidence="9" id="KW-1185">Reference proteome</keyword>